<organism evidence="9 10">
    <name type="scientific">Thiohalobacter thiocyanaticus</name>
    <dbReference type="NCBI Taxonomy" id="585455"/>
    <lineage>
        <taxon>Bacteria</taxon>
        <taxon>Pseudomonadati</taxon>
        <taxon>Pseudomonadota</taxon>
        <taxon>Gammaproteobacteria</taxon>
        <taxon>Thiohalobacterales</taxon>
        <taxon>Thiohalobacteraceae</taxon>
        <taxon>Thiohalobacter</taxon>
    </lineage>
</organism>
<dbReference type="KEGG" id="ttc:FOKN1_1293"/>
<evidence type="ECO:0000313" key="9">
    <source>
        <dbReference type="EMBL" id="BAZ93691.1"/>
    </source>
</evidence>
<evidence type="ECO:0000256" key="7">
    <source>
        <dbReference type="RuleBase" id="RU003879"/>
    </source>
</evidence>
<comment type="similarity">
    <text evidence="2 7">Belongs to the ExbD/TolR family.</text>
</comment>
<feature type="transmembrane region" description="Helical" evidence="8">
    <location>
        <begin position="21"/>
        <end position="42"/>
    </location>
</feature>
<evidence type="ECO:0000256" key="1">
    <source>
        <dbReference type="ARBA" id="ARBA00004162"/>
    </source>
</evidence>
<keyword evidence="4 7" id="KW-0812">Transmembrane</keyword>
<evidence type="ECO:0000256" key="3">
    <source>
        <dbReference type="ARBA" id="ARBA00022475"/>
    </source>
</evidence>
<evidence type="ECO:0000256" key="4">
    <source>
        <dbReference type="ARBA" id="ARBA00022692"/>
    </source>
</evidence>
<keyword evidence="6 8" id="KW-0472">Membrane</keyword>
<keyword evidence="7" id="KW-0653">Protein transport</keyword>
<keyword evidence="10" id="KW-1185">Reference proteome</keyword>
<dbReference type="Pfam" id="PF02472">
    <property type="entry name" value="ExbD"/>
    <property type="match status" value="1"/>
</dbReference>
<dbReference type="GO" id="GO:0022857">
    <property type="term" value="F:transmembrane transporter activity"/>
    <property type="evidence" value="ECO:0007669"/>
    <property type="project" value="InterPro"/>
</dbReference>
<keyword evidence="5 8" id="KW-1133">Transmembrane helix</keyword>
<evidence type="ECO:0000256" key="6">
    <source>
        <dbReference type="ARBA" id="ARBA00023136"/>
    </source>
</evidence>
<dbReference type="EMBL" id="AP018052">
    <property type="protein sequence ID" value="BAZ93691.1"/>
    <property type="molecule type" value="Genomic_DNA"/>
</dbReference>
<proteinExistence type="inferred from homology"/>
<reference evidence="9 10" key="1">
    <citation type="submission" date="2017-05" db="EMBL/GenBank/DDBJ databases">
        <title>Thiocyanate degradation by Thiohalobacter thiocyanaticus FOKN1.</title>
        <authorList>
            <person name="Oshiki M."/>
            <person name="Fukushima T."/>
            <person name="Kawano S."/>
            <person name="Nakagawa J."/>
        </authorList>
    </citation>
    <scope>NUCLEOTIDE SEQUENCE [LARGE SCALE GENOMIC DNA]</scope>
    <source>
        <strain evidence="9 10">FOKN1</strain>
    </source>
</reference>
<dbReference type="GO" id="GO:0005886">
    <property type="term" value="C:plasma membrane"/>
    <property type="evidence" value="ECO:0007669"/>
    <property type="project" value="UniProtKB-SubCell"/>
</dbReference>
<dbReference type="Gene3D" id="3.30.420.270">
    <property type="match status" value="1"/>
</dbReference>
<evidence type="ECO:0000256" key="2">
    <source>
        <dbReference type="ARBA" id="ARBA00005811"/>
    </source>
</evidence>
<keyword evidence="3" id="KW-1003">Cell membrane</keyword>
<dbReference type="PANTHER" id="PTHR30558:SF3">
    <property type="entry name" value="BIOPOLYMER TRANSPORT PROTEIN EXBD-RELATED"/>
    <property type="match status" value="1"/>
</dbReference>
<dbReference type="AlphaFoldDB" id="A0A1Z4VQ08"/>
<dbReference type="OrthoDB" id="9793581at2"/>
<dbReference type="InterPro" id="IPR003400">
    <property type="entry name" value="ExbD"/>
</dbReference>
<evidence type="ECO:0000256" key="5">
    <source>
        <dbReference type="ARBA" id="ARBA00022989"/>
    </source>
</evidence>
<keyword evidence="7" id="KW-0813">Transport</keyword>
<evidence type="ECO:0000313" key="10">
    <source>
        <dbReference type="Proteomes" id="UP000218765"/>
    </source>
</evidence>
<dbReference type="GO" id="GO:0015031">
    <property type="term" value="P:protein transport"/>
    <property type="evidence" value="ECO:0007669"/>
    <property type="project" value="UniProtKB-KW"/>
</dbReference>
<name>A0A1Z4VQ08_9GAMM</name>
<accession>A0A1Z4VQ08</accession>
<gene>
    <name evidence="9" type="ORF">FOKN1_1293</name>
</gene>
<dbReference type="Proteomes" id="UP000218765">
    <property type="component" value="Chromosome"/>
</dbReference>
<evidence type="ECO:0000256" key="8">
    <source>
        <dbReference type="SAM" id="Phobius"/>
    </source>
</evidence>
<dbReference type="RefSeq" id="WP_096365840.1">
    <property type="nucleotide sequence ID" value="NZ_AP018052.1"/>
</dbReference>
<sequence length="143" mass="15891">MLRPASALPPFQLANNARRRRALISLTPLIDVVFILLVFFMLTSTFLDWRPIELNAPGPTAASAEAGDSLLIEIRTDGLRLDDEPVTPAELRRRIESQLAHHPDQRVRLKPTAGVALQRTVDVVGLLTRAGAVNLSLIRDRQR</sequence>
<comment type="subcellular location">
    <subcellularLocation>
        <location evidence="1">Cell membrane</location>
        <topology evidence="1">Single-pass membrane protein</topology>
    </subcellularLocation>
    <subcellularLocation>
        <location evidence="7">Cell membrane</location>
        <topology evidence="7">Single-pass type II membrane protein</topology>
    </subcellularLocation>
</comment>
<dbReference type="PANTHER" id="PTHR30558">
    <property type="entry name" value="EXBD MEMBRANE COMPONENT OF PMF-DRIVEN MACROMOLECULE IMPORT SYSTEM"/>
    <property type="match status" value="1"/>
</dbReference>
<protein>
    <submittedName>
        <fullName evidence="9">Biopolymer transport protein</fullName>
    </submittedName>
</protein>